<name>A0A1J5QAL4_9ZZZZ</name>
<proteinExistence type="predicted"/>
<dbReference type="EMBL" id="MLJW01001029">
    <property type="protein sequence ID" value="OIQ80673.1"/>
    <property type="molecule type" value="Genomic_DNA"/>
</dbReference>
<gene>
    <name evidence="1" type="ORF">GALL_375700</name>
</gene>
<accession>A0A1J5QAL4</accession>
<comment type="caution">
    <text evidence="1">The sequence shown here is derived from an EMBL/GenBank/DDBJ whole genome shotgun (WGS) entry which is preliminary data.</text>
</comment>
<reference evidence="1" key="1">
    <citation type="submission" date="2016-10" db="EMBL/GenBank/DDBJ databases">
        <title>Sequence of Gallionella enrichment culture.</title>
        <authorList>
            <person name="Poehlein A."/>
            <person name="Muehling M."/>
            <person name="Daniel R."/>
        </authorList>
    </citation>
    <scope>NUCLEOTIDE SEQUENCE</scope>
</reference>
<dbReference type="AlphaFoldDB" id="A0A1J5QAL4"/>
<evidence type="ECO:0000313" key="1">
    <source>
        <dbReference type="EMBL" id="OIQ80673.1"/>
    </source>
</evidence>
<protein>
    <submittedName>
        <fullName evidence="1">Uncharacterized protein</fullName>
    </submittedName>
</protein>
<sequence>MTFPTGVTVDPPRLRCVLCGAGLMDVRGRVRKTAAAAVIEAAAMCPDCNDVTACDVRIRPDGTLQSLHGHGIETYALSLHVPAVVRDPATNETVLVEPYRQAAPQETRVVERSMLERQAQWAKSRFWDWA</sequence>
<organism evidence="1">
    <name type="scientific">mine drainage metagenome</name>
    <dbReference type="NCBI Taxonomy" id="410659"/>
    <lineage>
        <taxon>unclassified sequences</taxon>
        <taxon>metagenomes</taxon>
        <taxon>ecological metagenomes</taxon>
    </lineage>
</organism>